<gene>
    <name evidence="2" type="ORF">MBAV_001602</name>
</gene>
<dbReference type="AlphaFoldDB" id="A0A0F3GWC2"/>
<sequence>MNVIVHPPKKKRLRRGRLRPPFRSPRKGRGEPPQARRSPLDPIISYSQCNLSIVYLNYYR</sequence>
<protein>
    <submittedName>
        <fullName evidence="2">Uncharacterized protein</fullName>
    </submittedName>
</protein>
<feature type="region of interest" description="Disordered" evidence="1">
    <location>
        <begin position="1"/>
        <end position="41"/>
    </location>
</feature>
<feature type="compositionally biased region" description="Basic residues" evidence="1">
    <location>
        <begin position="7"/>
        <end position="27"/>
    </location>
</feature>
<organism evidence="2 3">
    <name type="scientific">Candidatus Magnetobacterium bavaricum</name>
    <dbReference type="NCBI Taxonomy" id="29290"/>
    <lineage>
        <taxon>Bacteria</taxon>
        <taxon>Pseudomonadati</taxon>
        <taxon>Nitrospirota</taxon>
        <taxon>Thermodesulfovibrionia</taxon>
        <taxon>Thermodesulfovibrionales</taxon>
        <taxon>Candidatus Magnetobacteriaceae</taxon>
        <taxon>Candidatus Magnetobacterium</taxon>
    </lineage>
</organism>
<reference evidence="2 3" key="1">
    <citation type="submission" date="2015-02" db="EMBL/GenBank/DDBJ databases">
        <title>Single-cell genomics of uncultivated deep-branching MTB reveals a conserved set of magnetosome genes.</title>
        <authorList>
            <person name="Kolinko S."/>
            <person name="Richter M."/>
            <person name="Glockner F.O."/>
            <person name="Brachmann A."/>
            <person name="Schuler D."/>
        </authorList>
    </citation>
    <scope>NUCLEOTIDE SEQUENCE [LARGE SCALE GENOMIC DNA]</scope>
    <source>
        <strain evidence="2">TM-1</strain>
    </source>
</reference>
<name>A0A0F3GWC2_9BACT</name>
<evidence type="ECO:0000256" key="1">
    <source>
        <dbReference type="SAM" id="MobiDB-lite"/>
    </source>
</evidence>
<dbReference type="Proteomes" id="UP000033423">
    <property type="component" value="Unassembled WGS sequence"/>
</dbReference>
<comment type="caution">
    <text evidence="2">The sequence shown here is derived from an EMBL/GenBank/DDBJ whole genome shotgun (WGS) entry which is preliminary data.</text>
</comment>
<accession>A0A0F3GWC2</accession>
<evidence type="ECO:0000313" key="2">
    <source>
        <dbReference type="EMBL" id="KJU86206.1"/>
    </source>
</evidence>
<dbReference type="EMBL" id="LACI01000686">
    <property type="protein sequence ID" value="KJU86206.1"/>
    <property type="molecule type" value="Genomic_DNA"/>
</dbReference>
<keyword evidence="3" id="KW-1185">Reference proteome</keyword>
<evidence type="ECO:0000313" key="3">
    <source>
        <dbReference type="Proteomes" id="UP000033423"/>
    </source>
</evidence>
<proteinExistence type="predicted"/>